<dbReference type="OrthoDB" id="6366905at2759"/>
<feature type="chain" id="PRO_5012926330" evidence="1">
    <location>
        <begin position="16"/>
        <end position="233"/>
    </location>
</feature>
<dbReference type="AlphaFoldDB" id="E9HRU2"/>
<sequence length="233" mass="26707">MKLFALILLATLVVGDRFYQQQPYSPIVLKSPWQLASSPINRDLFLYPNQINNWVEYVFSEYFSTPVPVPDPVIPTMPDDDYIRKNPGYFSGQQRSASVNKNYRDQSADRIEPKVSLESQIFLLLDNEAHTVHALRPFNPLELLSMNLNNNQMKPSSSALTRPIIFARQTVRMTVTDVSSVTTTKICIPSNLFLNTTNPTVFPIYNRTRRFVDLDDDLLENSDVFPTTVNQEK</sequence>
<organism evidence="2 3">
    <name type="scientific">Daphnia pulex</name>
    <name type="common">Water flea</name>
    <dbReference type="NCBI Taxonomy" id="6669"/>
    <lineage>
        <taxon>Eukaryota</taxon>
        <taxon>Metazoa</taxon>
        <taxon>Ecdysozoa</taxon>
        <taxon>Arthropoda</taxon>
        <taxon>Crustacea</taxon>
        <taxon>Branchiopoda</taxon>
        <taxon>Diplostraca</taxon>
        <taxon>Cladocera</taxon>
        <taxon>Anomopoda</taxon>
        <taxon>Daphniidae</taxon>
        <taxon>Daphnia</taxon>
    </lineage>
</organism>
<protein>
    <submittedName>
        <fullName evidence="2">Uncharacterized protein</fullName>
    </submittedName>
</protein>
<gene>
    <name evidence="2" type="ORF">DAPPUDRAFT_264554</name>
</gene>
<evidence type="ECO:0000256" key="1">
    <source>
        <dbReference type="SAM" id="SignalP"/>
    </source>
</evidence>
<evidence type="ECO:0000313" key="3">
    <source>
        <dbReference type="Proteomes" id="UP000000305"/>
    </source>
</evidence>
<dbReference type="EMBL" id="GL732741">
    <property type="protein sequence ID" value="EFX65538.1"/>
    <property type="molecule type" value="Genomic_DNA"/>
</dbReference>
<evidence type="ECO:0000313" key="2">
    <source>
        <dbReference type="EMBL" id="EFX65538.1"/>
    </source>
</evidence>
<dbReference type="KEGG" id="dpx:DAPPUDRAFT_264554"/>
<name>E9HRU2_DAPPU</name>
<dbReference type="Proteomes" id="UP000000305">
    <property type="component" value="Unassembled WGS sequence"/>
</dbReference>
<proteinExistence type="predicted"/>
<dbReference type="HOGENOM" id="CLU_1190909_0_0_1"/>
<keyword evidence="1" id="KW-0732">Signal</keyword>
<accession>E9HRU2</accession>
<dbReference type="InParanoid" id="E9HRU2"/>
<reference evidence="2 3" key="1">
    <citation type="journal article" date="2011" name="Science">
        <title>The ecoresponsive genome of Daphnia pulex.</title>
        <authorList>
            <person name="Colbourne J.K."/>
            <person name="Pfrender M.E."/>
            <person name="Gilbert D."/>
            <person name="Thomas W.K."/>
            <person name="Tucker A."/>
            <person name="Oakley T.H."/>
            <person name="Tokishita S."/>
            <person name="Aerts A."/>
            <person name="Arnold G.J."/>
            <person name="Basu M.K."/>
            <person name="Bauer D.J."/>
            <person name="Caceres C.E."/>
            <person name="Carmel L."/>
            <person name="Casola C."/>
            <person name="Choi J.H."/>
            <person name="Detter J.C."/>
            <person name="Dong Q."/>
            <person name="Dusheyko S."/>
            <person name="Eads B.D."/>
            <person name="Frohlich T."/>
            <person name="Geiler-Samerotte K.A."/>
            <person name="Gerlach D."/>
            <person name="Hatcher P."/>
            <person name="Jogdeo S."/>
            <person name="Krijgsveld J."/>
            <person name="Kriventseva E.V."/>
            <person name="Kultz D."/>
            <person name="Laforsch C."/>
            <person name="Lindquist E."/>
            <person name="Lopez J."/>
            <person name="Manak J.R."/>
            <person name="Muller J."/>
            <person name="Pangilinan J."/>
            <person name="Patwardhan R.P."/>
            <person name="Pitluck S."/>
            <person name="Pritham E.J."/>
            <person name="Rechtsteiner A."/>
            <person name="Rho M."/>
            <person name="Rogozin I.B."/>
            <person name="Sakarya O."/>
            <person name="Salamov A."/>
            <person name="Schaack S."/>
            <person name="Shapiro H."/>
            <person name="Shiga Y."/>
            <person name="Skalitzky C."/>
            <person name="Smith Z."/>
            <person name="Souvorov A."/>
            <person name="Sung W."/>
            <person name="Tang Z."/>
            <person name="Tsuchiya D."/>
            <person name="Tu H."/>
            <person name="Vos H."/>
            <person name="Wang M."/>
            <person name="Wolf Y.I."/>
            <person name="Yamagata H."/>
            <person name="Yamada T."/>
            <person name="Ye Y."/>
            <person name="Shaw J.R."/>
            <person name="Andrews J."/>
            <person name="Crease T.J."/>
            <person name="Tang H."/>
            <person name="Lucas S.M."/>
            <person name="Robertson H.M."/>
            <person name="Bork P."/>
            <person name="Koonin E.V."/>
            <person name="Zdobnov E.M."/>
            <person name="Grigoriev I.V."/>
            <person name="Lynch M."/>
            <person name="Boore J.L."/>
        </authorList>
    </citation>
    <scope>NUCLEOTIDE SEQUENCE [LARGE SCALE GENOMIC DNA]</scope>
</reference>
<feature type="signal peptide" evidence="1">
    <location>
        <begin position="1"/>
        <end position="15"/>
    </location>
</feature>
<keyword evidence="3" id="KW-1185">Reference proteome</keyword>